<evidence type="ECO:0000256" key="2">
    <source>
        <dbReference type="ARBA" id="ARBA00022490"/>
    </source>
</evidence>
<proteinExistence type="inferred from homology"/>
<organism evidence="8 9">
    <name type="scientific">Loxostege sticticalis</name>
    <name type="common">Beet webworm moth</name>
    <dbReference type="NCBI Taxonomy" id="481309"/>
    <lineage>
        <taxon>Eukaryota</taxon>
        <taxon>Metazoa</taxon>
        <taxon>Ecdysozoa</taxon>
        <taxon>Arthropoda</taxon>
        <taxon>Hexapoda</taxon>
        <taxon>Insecta</taxon>
        <taxon>Pterygota</taxon>
        <taxon>Neoptera</taxon>
        <taxon>Endopterygota</taxon>
        <taxon>Lepidoptera</taxon>
        <taxon>Glossata</taxon>
        <taxon>Ditrysia</taxon>
        <taxon>Pyraloidea</taxon>
        <taxon>Crambidae</taxon>
        <taxon>Pyraustinae</taxon>
        <taxon>Loxostege</taxon>
    </lineage>
</organism>
<dbReference type="PROSITE" id="PS51381">
    <property type="entry name" value="C2_B9"/>
    <property type="match status" value="1"/>
</dbReference>
<dbReference type="Pfam" id="PF07162">
    <property type="entry name" value="B9-C2"/>
    <property type="match status" value="1"/>
</dbReference>
<comment type="subcellular location">
    <subcellularLocation>
        <location evidence="1">Cytoplasm</location>
        <location evidence="1">Cytoskeleton</location>
        <location evidence="1">Cilium basal body</location>
    </subcellularLocation>
</comment>
<evidence type="ECO:0000256" key="7">
    <source>
        <dbReference type="ARBA" id="ARBA00039274"/>
    </source>
</evidence>
<dbReference type="InterPro" id="IPR010796">
    <property type="entry name" value="C2_B9-type_dom"/>
</dbReference>
<dbReference type="Proteomes" id="UP001549921">
    <property type="component" value="Unassembled WGS sequence"/>
</dbReference>
<dbReference type="AlphaFoldDB" id="A0ABD0TCD7"/>
<dbReference type="GO" id="GO:0005929">
    <property type="term" value="C:cilium"/>
    <property type="evidence" value="ECO:0007669"/>
    <property type="project" value="UniProtKB-ARBA"/>
</dbReference>
<keyword evidence="3" id="KW-0970">Cilium biogenesis/degradation</keyword>
<dbReference type="GO" id="GO:0030030">
    <property type="term" value="P:cell projection organization"/>
    <property type="evidence" value="ECO:0007669"/>
    <property type="project" value="UniProtKB-KW"/>
</dbReference>
<dbReference type="PANTHER" id="PTHR12968">
    <property type="entry name" value="B9 DOMAIN-CONTAINING"/>
    <property type="match status" value="1"/>
</dbReference>
<gene>
    <name evidence="8" type="ORF">ABMA28_014721</name>
</gene>
<evidence type="ECO:0000256" key="5">
    <source>
        <dbReference type="ARBA" id="ARBA00023273"/>
    </source>
</evidence>
<accession>A0ABD0TCD7</accession>
<evidence type="ECO:0000313" key="9">
    <source>
        <dbReference type="Proteomes" id="UP001549921"/>
    </source>
</evidence>
<keyword evidence="4" id="KW-0206">Cytoskeleton</keyword>
<reference evidence="8 9" key="1">
    <citation type="submission" date="2024-06" db="EMBL/GenBank/DDBJ databases">
        <title>A chromosome-level genome assembly of beet webworm, Loxostege sticticalis.</title>
        <authorList>
            <person name="Zhang Y."/>
        </authorList>
    </citation>
    <scope>NUCLEOTIDE SEQUENCE [LARGE SCALE GENOMIC DNA]</scope>
    <source>
        <strain evidence="8">AQ028</strain>
        <tissue evidence="8">Male pupae</tissue>
    </source>
</reference>
<evidence type="ECO:0000256" key="6">
    <source>
        <dbReference type="ARBA" id="ARBA00038411"/>
    </source>
</evidence>
<protein>
    <recommendedName>
        <fullName evidence="7">B9 domain-containing protein 1</fullName>
    </recommendedName>
</protein>
<comment type="similarity">
    <text evidence="6">Belongs to the B9D family.</text>
</comment>
<keyword evidence="5" id="KW-0966">Cell projection</keyword>
<dbReference type="PANTHER" id="PTHR12968:SF1">
    <property type="entry name" value="B9 DOMAIN-CONTAINING PROTEIN 1"/>
    <property type="match status" value="1"/>
</dbReference>
<evidence type="ECO:0000256" key="3">
    <source>
        <dbReference type="ARBA" id="ARBA00022794"/>
    </source>
</evidence>
<evidence type="ECO:0000313" key="8">
    <source>
        <dbReference type="EMBL" id="KAL0840924.1"/>
    </source>
</evidence>
<comment type="caution">
    <text evidence="8">The sequence shown here is derived from an EMBL/GenBank/DDBJ whole genome shotgun (WGS) entry which is preliminary data.</text>
</comment>
<keyword evidence="2" id="KW-0963">Cytoplasm</keyword>
<evidence type="ECO:0000256" key="1">
    <source>
        <dbReference type="ARBA" id="ARBA00004120"/>
    </source>
</evidence>
<dbReference type="EMBL" id="JBEDNZ010000006">
    <property type="protein sequence ID" value="KAL0840924.1"/>
    <property type="molecule type" value="Genomic_DNA"/>
</dbReference>
<sequence>MKDNGITKFVVSFSGQIEYVSFPAGVFDEQLYMQYEVVWGPDWDPVSGLTNGTSQMACPGSDPEKVVFNVPIEMVFSSTNVFGWPQLVITVRAQNAIGGDSLHGYALVLMPPTAGARVTTAPLMRPRAASVLGEWLSWLTGRHPELADPKMLAGGKENYSCFINGRSKKVLRTESYGSVSVTLSMVSKDMRKLGYDNQPVCTTNDS</sequence>
<name>A0ABD0TCD7_LOXSC</name>
<evidence type="ECO:0000256" key="4">
    <source>
        <dbReference type="ARBA" id="ARBA00023212"/>
    </source>
</evidence>